<dbReference type="HOGENOM" id="CLU_2217494_0_0_9"/>
<protein>
    <submittedName>
        <fullName evidence="1">Uncharacterized protein</fullName>
    </submittedName>
</protein>
<keyword evidence="2" id="KW-1185">Reference proteome</keyword>
<dbReference type="EMBL" id="ABAX03000024">
    <property type="protein sequence ID" value="EDR96548.1"/>
    <property type="molecule type" value="Genomic_DNA"/>
</dbReference>
<proteinExistence type="predicted"/>
<evidence type="ECO:0000313" key="1">
    <source>
        <dbReference type="EMBL" id="EDR96548.1"/>
    </source>
</evidence>
<accession>B0MGT5</accession>
<reference evidence="1" key="2">
    <citation type="submission" date="2013-11" db="EMBL/GenBank/DDBJ databases">
        <title>Draft genome sequence of Anaerostipes caccae (DSM 14662).</title>
        <authorList>
            <person name="Sudarsanam P."/>
            <person name="Ley R."/>
            <person name="Guruge J."/>
            <person name="Turnbaugh P.J."/>
            <person name="Mahowald M."/>
            <person name="Liep D."/>
            <person name="Gordon J."/>
        </authorList>
    </citation>
    <scope>NUCLEOTIDE SEQUENCE</scope>
    <source>
        <strain evidence="1">DSM 14662</strain>
    </source>
</reference>
<reference evidence="1" key="1">
    <citation type="submission" date="2007-11" db="EMBL/GenBank/DDBJ databases">
        <authorList>
            <person name="Fulton L."/>
            <person name="Clifton S."/>
            <person name="Fulton B."/>
            <person name="Xu J."/>
            <person name="Minx P."/>
            <person name="Pepin K.H."/>
            <person name="Johnson M."/>
            <person name="Thiruvilangam P."/>
            <person name="Bhonagiri V."/>
            <person name="Nash W.E."/>
            <person name="Mardis E.R."/>
            <person name="Wilson R.K."/>
        </authorList>
    </citation>
    <scope>NUCLEOTIDE SEQUENCE [LARGE SCALE GENOMIC DNA]</scope>
    <source>
        <strain evidence="1">DSM 14662</strain>
    </source>
</reference>
<evidence type="ECO:0000313" key="2">
    <source>
        <dbReference type="Proteomes" id="UP000004935"/>
    </source>
</evidence>
<dbReference type="Proteomes" id="UP000004935">
    <property type="component" value="Unassembled WGS sequence"/>
</dbReference>
<dbReference type="AlphaFoldDB" id="B0MGT5"/>
<comment type="caution">
    <text evidence="1">The sequence shown here is derived from an EMBL/GenBank/DDBJ whole genome shotgun (WGS) entry which is preliminary data.</text>
</comment>
<dbReference type="STRING" id="411490.ANACAC_03171"/>
<sequence length="106" mass="11988">MGKNIRYNQIVVTLIAVKREVAVPAKAGAGFPWSECQVVKTGDKSLYEYYNLFLIFKDRDAVCKSYDTHGGVYSHHLSCYKKFIVRKGGGFFYGSKSSNENYIKSV</sequence>
<name>B0MGT5_ANACD</name>
<organism evidence="1 2">
    <name type="scientific">Anaerostipes caccae (strain DSM 14662 / CCUG 47493 / JCM 13470 / NCIMB 13811 / L1-92)</name>
    <dbReference type="NCBI Taxonomy" id="411490"/>
    <lineage>
        <taxon>Bacteria</taxon>
        <taxon>Bacillati</taxon>
        <taxon>Bacillota</taxon>
        <taxon>Clostridia</taxon>
        <taxon>Lachnospirales</taxon>
        <taxon>Lachnospiraceae</taxon>
        <taxon>Anaerostipes</taxon>
    </lineage>
</organism>
<gene>
    <name evidence="1" type="ORF">ANACAC_03171</name>
</gene>